<dbReference type="Proteomes" id="UP000242638">
    <property type="component" value="Unassembled WGS sequence"/>
</dbReference>
<keyword evidence="4" id="KW-0325">Glycoprotein</keyword>
<name>A0A3P9Q501_POERE</name>
<dbReference type="InterPro" id="IPR000742">
    <property type="entry name" value="EGF"/>
</dbReference>
<keyword evidence="2 5" id="KW-0245">EGF-like domain</keyword>
<feature type="domain" description="EGF-like" evidence="6">
    <location>
        <begin position="20"/>
        <end position="56"/>
    </location>
</feature>
<evidence type="ECO:0000256" key="4">
    <source>
        <dbReference type="ARBA" id="ARBA00023180"/>
    </source>
</evidence>
<keyword evidence="8" id="KW-1185">Reference proteome</keyword>
<feature type="disulfide bond" evidence="5">
    <location>
        <begin position="46"/>
        <end position="55"/>
    </location>
</feature>
<comment type="similarity">
    <text evidence="1">Belongs to the EGF-CFC (Cripto-1/FRL1/Cryptic) family.</text>
</comment>
<proteinExistence type="inferred from homology"/>
<dbReference type="SUPFAM" id="SSF57196">
    <property type="entry name" value="EGF/Laminin"/>
    <property type="match status" value="2"/>
</dbReference>
<dbReference type="PROSITE" id="PS00022">
    <property type="entry name" value="EGF_1"/>
    <property type="match status" value="1"/>
</dbReference>
<evidence type="ECO:0000256" key="2">
    <source>
        <dbReference type="ARBA" id="ARBA00022536"/>
    </source>
</evidence>
<dbReference type="InterPro" id="IPR019011">
    <property type="entry name" value="Cryptic/Cripto_CFC-dom"/>
</dbReference>
<evidence type="ECO:0000313" key="8">
    <source>
        <dbReference type="Proteomes" id="UP000242638"/>
    </source>
</evidence>
<dbReference type="Ensembl" id="ENSPRET00000029405.1">
    <property type="protein sequence ID" value="ENSPREP00000029084.1"/>
    <property type="gene ID" value="ENSPREG00000019673.1"/>
</dbReference>
<protein>
    <submittedName>
        <fullName evidence="7">Teratocarcinoma-derived growth factor 1-like</fullName>
    </submittedName>
</protein>
<keyword evidence="3 5" id="KW-1015">Disulfide bond</keyword>
<dbReference type="AlphaFoldDB" id="A0A3P9Q501"/>
<reference evidence="8" key="1">
    <citation type="submission" date="2013-11" db="EMBL/GenBank/DDBJ databases">
        <title>The genomic landscape of the Guanapo guppy.</title>
        <authorList>
            <person name="Kuenstner A."/>
            <person name="Dreyer C."/>
        </authorList>
    </citation>
    <scope>NUCLEOTIDE SEQUENCE</scope>
    <source>
        <strain evidence="8">Guanapo</strain>
    </source>
</reference>
<sequence>SMFNEFIPRFSQSPARCFLVSPACADQSRSCCKNGGTCILGSFCACPPFFTGRSCEYDTRIRRCDVVPHGEWVQKGCSYCRCFYGVLHCFPHVFHEDCGFRLNRFCGSSSSLSVICRYFQPFSLLPLISTLLMRLDLIICCFLI</sequence>
<reference evidence="7" key="3">
    <citation type="submission" date="2025-09" db="UniProtKB">
        <authorList>
            <consortium name="Ensembl"/>
        </authorList>
    </citation>
    <scope>IDENTIFICATION</scope>
    <source>
        <strain evidence="7">Guanapo</strain>
    </source>
</reference>
<dbReference type="GeneTree" id="ENSGT00940000166301"/>
<dbReference type="Gene3D" id="2.10.25.10">
    <property type="entry name" value="Laminin"/>
    <property type="match status" value="1"/>
</dbReference>
<reference evidence="7" key="2">
    <citation type="submission" date="2025-08" db="UniProtKB">
        <authorList>
            <consortium name="Ensembl"/>
        </authorList>
    </citation>
    <scope>IDENTIFICATION</scope>
    <source>
        <strain evidence="7">Guanapo</strain>
    </source>
</reference>
<dbReference type="GO" id="GO:0007165">
    <property type="term" value="P:signal transduction"/>
    <property type="evidence" value="ECO:0007669"/>
    <property type="project" value="UniProtKB-ARBA"/>
</dbReference>
<dbReference type="PROSITE" id="PS50026">
    <property type="entry name" value="EGF_3"/>
    <property type="match status" value="1"/>
</dbReference>
<dbReference type="Pfam" id="PF09443">
    <property type="entry name" value="CFC"/>
    <property type="match status" value="1"/>
</dbReference>
<evidence type="ECO:0000256" key="1">
    <source>
        <dbReference type="ARBA" id="ARBA00007384"/>
    </source>
</evidence>
<evidence type="ECO:0000256" key="3">
    <source>
        <dbReference type="ARBA" id="ARBA00023157"/>
    </source>
</evidence>
<evidence type="ECO:0000259" key="6">
    <source>
        <dbReference type="PROSITE" id="PS50026"/>
    </source>
</evidence>
<evidence type="ECO:0000313" key="7">
    <source>
        <dbReference type="Ensembl" id="ENSPREP00000029084.1"/>
    </source>
</evidence>
<organism evidence="7 8">
    <name type="scientific">Poecilia reticulata</name>
    <name type="common">Guppy</name>
    <name type="synonym">Acanthophacelus reticulatus</name>
    <dbReference type="NCBI Taxonomy" id="8081"/>
    <lineage>
        <taxon>Eukaryota</taxon>
        <taxon>Metazoa</taxon>
        <taxon>Chordata</taxon>
        <taxon>Craniata</taxon>
        <taxon>Vertebrata</taxon>
        <taxon>Euteleostomi</taxon>
        <taxon>Actinopterygii</taxon>
        <taxon>Neopterygii</taxon>
        <taxon>Teleostei</taxon>
        <taxon>Neoteleostei</taxon>
        <taxon>Acanthomorphata</taxon>
        <taxon>Ovalentaria</taxon>
        <taxon>Atherinomorphae</taxon>
        <taxon>Cyprinodontiformes</taxon>
        <taxon>Poeciliidae</taxon>
        <taxon>Poeciliinae</taxon>
        <taxon>Poecilia</taxon>
    </lineage>
</organism>
<evidence type="ECO:0000256" key="5">
    <source>
        <dbReference type="PROSITE-ProRule" id="PRU00076"/>
    </source>
</evidence>
<comment type="caution">
    <text evidence="5">Lacks conserved residue(s) required for the propagation of feature annotation.</text>
</comment>
<dbReference type="FunFam" id="2.10.25.10:FF:000421">
    <property type="entry name" value="Teratocarcinoma-derived growth factor"/>
    <property type="match status" value="1"/>
</dbReference>
<accession>A0A3P9Q501</accession>